<dbReference type="PANTHER" id="PTHR43475">
    <property type="entry name" value="METHYLTHIORIBOSE-1-PHOSPHATE ISOMERASE"/>
    <property type="match status" value="1"/>
</dbReference>
<dbReference type="NCBIfam" id="TIGR00524">
    <property type="entry name" value="eIF-2B_rel"/>
    <property type="match status" value="1"/>
</dbReference>
<dbReference type="GO" id="GO:0005634">
    <property type="term" value="C:nucleus"/>
    <property type="evidence" value="ECO:0007669"/>
    <property type="project" value="UniProtKB-SubCell"/>
</dbReference>
<comment type="similarity">
    <text evidence="6">Belongs to the eIF-2B alpha/beta/delta subunits family. MtnA subfamily.</text>
</comment>
<organism evidence="7 8">
    <name type="scientific">Tetranychus urticae</name>
    <name type="common">Two-spotted spider mite</name>
    <dbReference type="NCBI Taxonomy" id="32264"/>
    <lineage>
        <taxon>Eukaryota</taxon>
        <taxon>Metazoa</taxon>
        <taxon>Ecdysozoa</taxon>
        <taxon>Arthropoda</taxon>
        <taxon>Chelicerata</taxon>
        <taxon>Arachnida</taxon>
        <taxon>Acari</taxon>
        <taxon>Acariformes</taxon>
        <taxon>Trombidiformes</taxon>
        <taxon>Prostigmata</taxon>
        <taxon>Eleutherengona</taxon>
        <taxon>Raphignathae</taxon>
        <taxon>Tetranychoidea</taxon>
        <taxon>Tetranychidae</taxon>
        <taxon>Tetranychus</taxon>
    </lineage>
</organism>
<dbReference type="FunFam" id="1.20.120.420:FF:000003">
    <property type="entry name" value="Methylthioribose-1-phosphate isomerase"/>
    <property type="match status" value="1"/>
</dbReference>
<comment type="function">
    <text evidence="6">Catalyzes the interconversion of methylthioribose-1-phosphate (MTR-1-P) into methylthioribulose-1-phosphate (MTRu-1-P).</text>
</comment>
<keyword evidence="2 6" id="KW-0028">Amino-acid biosynthesis</keyword>
<dbReference type="InterPro" id="IPR000649">
    <property type="entry name" value="IF-2B-related"/>
</dbReference>
<keyword evidence="3 6" id="KW-0486">Methionine biosynthesis</keyword>
<dbReference type="OMA" id="CETRPLN"/>
<name>T1JZA7_TETUR</name>
<evidence type="ECO:0000256" key="2">
    <source>
        <dbReference type="ARBA" id="ARBA00022605"/>
    </source>
</evidence>
<dbReference type="EC" id="5.3.1.23" evidence="6"/>
<comment type="pathway">
    <text evidence="6">Amino-acid biosynthesis; L-methionine biosynthesis via salvage pathway; L-methionine from S-methyl-5-thio-alpha-D-ribose 1-phosphate: step 1/6.</text>
</comment>
<dbReference type="FunFam" id="3.40.50.10470:FF:000003">
    <property type="entry name" value="Methylthioribose-1-phosphate isomerase"/>
    <property type="match status" value="1"/>
</dbReference>
<dbReference type="InterPro" id="IPR042529">
    <property type="entry name" value="IF_2B-like_C"/>
</dbReference>
<dbReference type="InterPro" id="IPR027363">
    <property type="entry name" value="M1Pi_N"/>
</dbReference>
<dbReference type="InterPro" id="IPR005251">
    <property type="entry name" value="IF-M1Pi"/>
</dbReference>
<evidence type="ECO:0000256" key="5">
    <source>
        <dbReference type="ARBA" id="ARBA00023242"/>
    </source>
</evidence>
<dbReference type="KEGG" id="tut:107372127"/>
<dbReference type="InterPro" id="IPR011559">
    <property type="entry name" value="Initiation_fac_2B_a/b/d"/>
</dbReference>
<reference evidence="8" key="1">
    <citation type="submission" date="2011-08" db="EMBL/GenBank/DDBJ databases">
        <authorList>
            <person name="Rombauts S."/>
        </authorList>
    </citation>
    <scope>NUCLEOTIDE SEQUENCE</scope>
    <source>
        <strain evidence="8">London</strain>
    </source>
</reference>
<sequence length="363" mass="40070">MNHIIYSRGSLKILDQRKLPLNEVFVTIERVEDGFNAIKDMLVRGAPCIAMVGLLSLSVELASPDKLLDLGKLTGLTKEALYRYLEKSCQLLCEARPTAINVRNECTKLLSLVSNDVSKEEITFDFLVDKIITYIESLLDQDIQVNRSIGKYGASHIINNCLTSGSDEKVAVLTHCNTGSLATAGYGTALGVIRSLHEMGRLEMVYFTETRPFNQGSRLTAYELVKDKIPCKLICDNMVAALMNSHKIHAVVVGTDRVVKNGDTANKIGTYQIAVIAKHHSVPFYIALPMSTYDPEKQDGSEIPVEERSQEEVKMINGTYIAPPEVSCWNPSFDVTPVNLITGGFITENGVFSAPELAERHSN</sequence>
<dbReference type="EnsemblMetazoa" id="tetur03g03270.1">
    <property type="protein sequence ID" value="tetur03g03270.1"/>
    <property type="gene ID" value="tetur03g03270"/>
</dbReference>
<dbReference type="AlphaFoldDB" id="T1JZA7"/>
<dbReference type="EMBL" id="CAEY01001120">
    <property type="status" value="NOT_ANNOTATED_CDS"/>
    <property type="molecule type" value="Genomic_DNA"/>
</dbReference>
<comment type="catalytic activity">
    <reaction evidence="6">
        <text>5-(methylsulfanyl)-alpha-D-ribose 1-phosphate = 5-(methylsulfanyl)-D-ribulose 1-phosphate</text>
        <dbReference type="Rhea" id="RHEA:19989"/>
        <dbReference type="ChEBI" id="CHEBI:58533"/>
        <dbReference type="ChEBI" id="CHEBI:58548"/>
        <dbReference type="EC" id="5.3.1.23"/>
    </reaction>
</comment>
<dbReference type="STRING" id="32264.T1JZA7"/>
<feature type="active site" description="Proton donor" evidence="6">
    <location>
        <position position="256"/>
    </location>
</feature>
<dbReference type="Pfam" id="PF01008">
    <property type="entry name" value="IF-2B"/>
    <property type="match status" value="1"/>
</dbReference>
<evidence type="ECO:0000256" key="6">
    <source>
        <dbReference type="HAMAP-Rule" id="MF_03119"/>
    </source>
</evidence>
<dbReference type="GO" id="GO:0005737">
    <property type="term" value="C:cytoplasm"/>
    <property type="evidence" value="ECO:0007669"/>
    <property type="project" value="UniProtKB-SubCell"/>
</dbReference>
<dbReference type="HOGENOM" id="CLU_016218_1_2_1"/>
<dbReference type="NCBIfam" id="NF004326">
    <property type="entry name" value="PRK05720.1"/>
    <property type="match status" value="1"/>
</dbReference>
<keyword evidence="8" id="KW-1185">Reference proteome</keyword>
<dbReference type="HAMAP" id="MF_01678">
    <property type="entry name" value="Salvage_MtnA"/>
    <property type="match status" value="1"/>
</dbReference>
<evidence type="ECO:0000256" key="3">
    <source>
        <dbReference type="ARBA" id="ARBA00023167"/>
    </source>
</evidence>
<dbReference type="eggNOG" id="KOG1468">
    <property type="taxonomic scope" value="Eukaryota"/>
</dbReference>
<keyword evidence="5 6" id="KW-0539">Nucleus</keyword>
<dbReference type="SUPFAM" id="SSF100950">
    <property type="entry name" value="NagB/RpiA/CoA transferase-like"/>
    <property type="match status" value="1"/>
</dbReference>
<dbReference type="UniPathway" id="UPA00904">
    <property type="reaction ID" value="UER00874"/>
</dbReference>
<evidence type="ECO:0000313" key="8">
    <source>
        <dbReference type="Proteomes" id="UP000015104"/>
    </source>
</evidence>
<dbReference type="Gene3D" id="1.20.120.420">
    <property type="entry name" value="translation initiation factor eif-2b, domain 1"/>
    <property type="match status" value="1"/>
</dbReference>
<dbReference type="Proteomes" id="UP000015104">
    <property type="component" value="Unassembled WGS sequence"/>
</dbReference>
<dbReference type="OrthoDB" id="2461at2759"/>
<dbReference type="PANTHER" id="PTHR43475:SF1">
    <property type="entry name" value="METHYLTHIORIBOSE-1-PHOSPHATE ISOMERASE"/>
    <property type="match status" value="1"/>
</dbReference>
<accession>T1JZA7</accession>
<evidence type="ECO:0000256" key="4">
    <source>
        <dbReference type="ARBA" id="ARBA00023235"/>
    </source>
</evidence>
<dbReference type="Gene3D" id="3.40.50.10470">
    <property type="entry name" value="Translation initiation factor eif-2b, domain 2"/>
    <property type="match status" value="1"/>
</dbReference>
<dbReference type="GO" id="GO:0019509">
    <property type="term" value="P:L-methionine salvage from methylthioadenosine"/>
    <property type="evidence" value="ECO:0007669"/>
    <property type="project" value="UniProtKB-UniRule"/>
</dbReference>
<reference evidence="7" key="2">
    <citation type="submission" date="2015-06" db="UniProtKB">
        <authorList>
            <consortium name="EnsemblMetazoa"/>
        </authorList>
    </citation>
    <scope>IDENTIFICATION</scope>
</reference>
<dbReference type="NCBIfam" id="TIGR00512">
    <property type="entry name" value="salvage_mtnA"/>
    <property type="match status" value="1"/>
</dbReference>
<protein>
    <recommendedName>
        <fullName evidence="6">Methylthioribose-1-phosphate isomerase</fullName>
        <shortName evidence="6">M1Pi</shortName>
        <shortName evidence="6">MTR-1-P isomerase</shortName>
        <ecNumber evidence="6">5.3.1.23</ecNumber>
    </recommendedName>
    <alternativeName>
        <fullName evidence="6">S-methyl-5-thioribose-1-phosphate isomerase</fullName>
    </alternativeName>
    <alternativeName>
        <fullName evidence="6">Translation initiation factor eIF-2B subunit alpha/beta/delta-like protein</fullName>
    </alternativeName>
</protein>
<gene>
    <name evidence="7" type="primary">107372127</name>
</gene>
<keyword evidence="1 6" id="KW-0963">Cytoplasm</keyword>
<dbReference type="InterPro" id="IPR037171">
    <property type="entry name" value="NagB/RpiA_transferase-like"/>
</dbReference>
<dbReference type="GO" id="GO:0046523">
    <property type="term" value="F:S-methyl-5-thioribose-1-phosphate isomerase activity"/>
    <property type="evidence" value="ECO:0007669"/>
    <property type="project" value="UniProtKB-UniRule"/>
</dbReference>
<evidence type="ECO:0000313" key="7">
    <source>
        <dbReference type="EnsemblMetazoa" id="tetur03g03270.1"/>
    </source>
</evidence>
<evidence type="ECO:0000256" key="1">
    <source>
        <dbReference type="ARBA" id="ARBA00022490"/>
    </source>
</evidence>
<proteinExistence type="inferred from homology"/>
<keyword evidence="4 6" id="KW-0413">Isomerase</keyword>
<feature type="site" description="Transition state stabilizer" evidence="6">
    <location>
        <position position="176"/>
    </location>
</feature>
<comment type="subcellular location">
    <subcellularLocation>
        <location evidence="6">Cytoplasm</location>
    </subcellularLocation>
    <subcellularLocation>
        <location evidence="6">Nucleus</location>
    </subcellularLocation>
</comment>